<dbReference type="CDD" id="cd01723">
    <property type="entry name" value="LSm4"/>
    <property type="match status" value="1"/>
</dbReference>
<evidence type="ECO:0000256" key="1">
    <source>
        <dbReference type="ARBA" id="ARBA00004123"/>
    </source>
</evidence>
<keyword evidence="4 9" id="KW-0747">Spliceosome</keyword>
<comment type="subunit">
    <text evidence="9">LSm subunits form a heteromer with a doughnut shape.</text>
</comment>
<dbReference type="InterPro" id="IPR001163">
    <property type="entry name" value="Sm_dom_euk/arc"/>
</dbReference>
<comment type="function">
    <text evidence="9">Binds specifically to the 3'-terminal U-tract of U6 snRNA.</text>
</comment>
<evidence type="ECO:0000313" key="12">
    <source>
        <dbReference type="EMBL" id="VVC43961.1"/>
    </source>
</evidence>
<feature type="domain" description="Sm" evidence="11">
    <location>
        <begin position="2"/>
        <end position="75"/>
    </location>
</feature>
<organism evidence="12 13">
    <name type="scientific">Cinara cedri</name>
    <dbReference type="NCBI Taxonomy" id="506608"/>
    <lineage>
        <taxon>Eukaryota</taxon>
        <taxon>Metazoa</taxon>
        <taxon>Ecdysozoa</taxon>
        <taxon>Arthropoda</taxon>
        <taxon>Hexapoda</taxon>
        <taxon>Insecta</taxon>
        <taxon>Pterygota</taxon>
        <taxon>Neoptera</taxon>
        <taxon>Paraneoptera</taxon>
        <taxon>Hemiptera</taxon>
        <taxon>Sternorrhyncha</taxon>
        <taxon>Aphidomorpha</taxon>
        <taxon>Aphidoidea</taxon>
        <taxon>Aphididae</taxon>
        <taxon>Lachninae</taxon>
        <taxon>Cinara</taxon>
    </lineage>
</organism>
<dbReference type="Proteomes" id="UP000325440">
    <property type="component" value="Unassembled WGS sequence"/>
</dbReference>
<dbReference type="Pfam" id="PF01423">
    <property type="entry name" value="LSM"/>
    <property type="match status" value="1"/>
</dbReference>
<dbReference type="InterPro" id="IPR034101">
    <property type="entry name" value="Lsm4"/>
</dbReference>
<dbReference type="Gene3D" id="2.30.30.100">
    <property type="match status" value="1"/>
</dbReference>
<dbReference type="EMBL" id="CABPRJ010002374">
    <property type="protein sequence ID" value="VVC43961.1"/>
    <property type="molecule type" value="Genomic_DNA"/>
</dbReference>
<dbReference type="AlphaFoldDB" id="A0A5E4NNL1"/>
<evidence type="ECO:0000256" key="5">
    <source>
        <dbReference type="ARBA" id="ARBA00022884"/>
    </source>
</evidence>
<dbReference type="GO" id="GO:0000398">
    <property type="term" value="P:mRNA splicing, via spliceosome"/>
    <property type="evidence" value="ECO:0007669"/>
    <property type="project" value="InterPro"/>
</dbReference>
<keyword evidence="8 9" id="KW-0687">Ribonucleoprotein</keyword>
<keyword evidence="5 9" id="KW-0694">RNA-binding</keyword>
<dbReference type="GO" id="GO:0005681">
    <property type="term" value="C:spliceosomal complex"/>
    <property type="evidence" value="ECO:0007669"/>
    <property type="project" value="UniProtKB-UniRule"/>
</dbReference>
<evidence type="ECO:0000259" key="11">
    <source>
        <dbReference type="PROSITE" id="PS52002"/>
    </source>
</evidence>
<evidence type="ECO:0000256" key="7">
    <source>
        <dbReference type="ARBA" id="ARBA00023242"/>
    </source>
</evidence>
<evidence type="ECO:0000256" key="2">
    <source>
        <dbReference type="ARBA" id="ARBA00006850"/>
    </source>
</evidence>
<dbReference type="OrthoDB" id="747253at2759"/>
<evidence type="ECO:0000256" key="10">
    <source>
        <dbReference type="SAM" id="MobiDB-lite"/>
    </source>
</evidence>
<proteinExistence type="inferred from homology"/>
<keyword evidence="7 9" id="KW-0539">Nucleus</keyword>
<accession>A0A5E4NNL1</accession>
<name>A0A5E4NNL1_9HEMI</name>
<evidence type="ECO:0000313" key="13">
    <source>
        <dbReference type="Proteomes" id="UP000325440"/>
    </source>
</evidence>
<dbReference type="GO" id="GO:0000956">
    <property type="term" value="P:nuclear-transcribed mRNA catabolic process"/>
    <property type="evidence" value="ECO:0007669"/>
    <property type="project" value="UniProtKB-UniRule"/>
</dbReference>
<dbReference type="SUPFAM" id="SSF50182">
    <property type="entry name" value="Sm-like ribonucleoproteins"/>
    <property type="match status" value="1"/>
</dbReference>
<keyword evidence="6 9" id="KW-0508">mRNA splicing</keyword>
<keyword evidence="3 9" id="KW-0507">mRNA processing</keyword>
<evidence type="ECO:0000256" key="8">
    <source>
        <dbReference type="ARBA" id="ARBA00023274"/>
    </source>
</evidence>
<dbReference type="PANTHER" id="PTHR23338">
    <property type="entry name" value="SMALL NUCLEAR RIBONUCLEOPROTEIN SM"/>
    <property type="match status" value="1"/>
</dbReference>
<dbReference type="InterPro" id="IPR027141">
    <property type="entry name" value="LSm4/Sm_D1/D3"/>
</dbReference>
<gene>
    <name evidence="9" type="primary">LSM4</name>
    <name evidence="12" type="ORF">CINCED_3A006983</name>
</gene>
<evidence type="ECO:0000256" key="4">
    <source>
        <dbReference type="ARBA" id="ARBA00022728"/>
    </source>
</evidence>
<evidence type="ECO:0000256" key="9">
    <source>
        <dbReference type="RuleBase" id="RU365049"/>
    </source>
</evidence>
<evidence type="ECO:0000256" key="6">
    <source>
        <dbReference type="ARBA" id="ARBA00023187"/>
    </source>
</evidence>
<comment type="similarity">
    <text evidence="2 9">Belongs to the snRNP Sm proteins family.</text>
</comment>
<dbReference type="InterPro" id="IPR047575">
    <property type="entry name" value="Sm"/>
</dbReference>
<evidence type="ECO:0000256" key="3">
    <source>
        <dbReference type="ARBA" id="ARBA00022664"/>
    </source>
</evidence>
<dbReference type="SMART" id="SM00651">
    <property type="entry name" value="Sm"/>
    <property type="match status" value="1"/>
</dbReference>
<comment type="subcellular location">
    <subcellularLocation>
        <location evidence="1 9">Nucleus</location>
    </subcellularLocation>
</comment>
<dbReference type="GO" id="GO:0003723">
    <property type="term" value="F:RNA binding"/>
    <property type="evidence" value="ECO:0007669"/>
    <property type="project" value="UniProtKB-KW"/>
</dbReference>
<dbReference type="PROSITE" id="PS52002">
    <property type="entry name" value="SM"/>
    <property type="match status" value="1"/>
</dbReference>
<keyword evidence="13" id="KW-1185">Reference proteome</keyword>
<reference evidence="12 13" key="1">
    <citation type="submission" date="2019-08" db="EMBL/GenBank/DDBJ databases">
        <authorList>
            <person name="Alioto T."/>
            <person name="Alioto T."/>
            <person name="Gomez Garrido J."/>
        </authorList>
    </citation>
    <scope>NUCLEOTIDE SEQUENCE [LARGE SCALE GENOMIC DNA]</scope>
</reference>
<protein>
    <recommendedName>
        <fullName evidence="9">U6 snRNA-associated Sm-like protein LSm4</fullName>
    </recommendedName>
</protein>
<feature type="region of interest" description="Disordered" evidence="10">
    <location>
        <begin position="87"/>
        <end position="108"/>
    </location>
</feature>
<sequence>MLPLGLLKAVQGLPLLLELKNGETYNGILVACDSWMNIKLKEVVCTSADGDNFIKLPECFIRGCKIKYMQIPDEVFNMVLDDQKNYSSNQGHHGKGGGNNKNYRSARSFNRGGTIKNAITMN</sequence>
<dbReference type="InterPro" id="IPR010920">
    <property type="entry name" value="LSM_dom_sf"/>
</dbReference>